<dbReference type="Gene3D" id="2.40.10.10">
    <property type="entry name" value="Trypsin-like serine proteases"/>
    <property type="match status" value="2"/>
</dbReference>
<evidence type="ECO:0000259" key="6">
    <source>
        <dbReference type="PROSITE" id="PS50240"/>
    </source>
</evidence>
<feature type="domain" description="Peptidase S1" evidence="6">
    <location>
        <begin position="10"/>
        <end position="152"/>
    </location>
</feature>
<dbReference type="GeneTree" id="ENSGT01020000230389"/>
<dbReference type="PRINTS" id="PR00722">
    <property type="entry name" value="CHYMOTRYPSIN"/>
</dbReference>
<proteinExistence type="inferred from homology"/>
<dbReference type="InterPro" id="IPR009003">
    <property type="entry name" value="Peptidase_S1_PA"/>
</dbReference>
<keyword evidence="5" id="KW-1015">Disulfide bond</keyword>
<dbReference type="InterPro" id="IPR043504">
    <property type="entry name" value="Peptidase_S1_PA_chymotrypsin"/>
</dbReference>
<dbReference type="InterPro" id="IPR001254">
    <property type="entry name" value="Trypsin_dom"/>
</dbReference>
<dbReference type="PROSITE" id="PS50240">
    <property type="entry name" value="TRYPSIN_DOM"/>
    <property type="match status" value="1"/>
</dbReference>
<dbReference type="SUPFAM" id="SSF50494">
    <property type="entry name" value="Trypsin-like serine proteases"/>
    <property type="match status" value="1"/>
</dbReference>
<gene>
    <name evidence="8" type="primary">LOC115603362</name>
</gene>
<dbReference type="OMA" id="GWGWTKY"/>
<evidence type="ECO:0000256" key="4">
    <source>
        <dbReference type="ARBA" id="ARBA00022825"/>
    </source>
</evidence>
<dbReference type="SMART" id="SM00020">
    <property type="entry name" value="Tryp_SPc"/>
    <property type="match status" value="1"/>
</dbReference>
<dbReference type="Proteomes" id="UP000472266">
    <property type="component" value="Unplaced"/>
</dbReference>
<organism evidence="7 9">
    <name type="scientific">Strigops habroptila</name>
    <name type="common">Kakapo</name>
    <dbReference type="NCBI Taxonomy" id="2489341"/>
    <lineage>
        <taxon>Eukaryota</taxon>
        <taxon>Metazoa</taxon>
        <taxon>Chordata</taxon>
        <taxon>Craniata</taxon>
        <taxon>Vertebrata</taxon>
        <taxon>Euteleostomi</taxon>
        <taxon>Archelosauria</taxon>
        <taxon>Archosauria</taxon>
        <taxon>Dinosauria</taxon>
        <taxon>Saurischia</taxon>
        <taxon>Theropoda</taxon>
        <taxon>Coelurosauria</taxon>
        <taxon>Aves</taxon>
        <taxon>Neognathae</taxon>
        <taxon>Neoaves</taxon>
        <taxon>Telluraves</taxon>
        <taxon>Australaves</taxon>
        <taxon>Psittaciformes</taxon>
        <taxon>Psittacidae</taxon>
        <taxon>Strigops</taxon>
    </lineage>
</organism>
<evidence type="ECO:0000256" key="2">
    <source>
        <dbReference type="ARBA" id="ARBA00022670"/>
    </source>
</evidence>
<dbReference type="GO" id="GO:0004252">
    <property type="term" value="F:serine-type endopeptidase activity"/>
    <property type="evidence" value="ECO:0007669"/>
    <property type="project" value="InterPro"/>
</dbReference>
<dbReference type="Pfam" id="PF00089">
    <property type="entry name" value="Trypsin"/>
    <property type="match status" value="1"/>
</dbReference>
<evidence type="ECO:0000313" key="7">
    <source>
        <dbReference type="Ensembl" id="ENSSHBP00005016266.1"/>
    </source>
</evidence>
<dbReference type="FunFam" id="2.40.10.10:FF:000010">
    <property type="entry name" value="Kallikrein related peptidase 11"/>
    <property type="match status" value="1"/>
</dbReference>
<dbReference type="PANTHER" id="PTHR24271:SF47">
    <property type="entry name" value="KALLIKREIN-1"/>
    <property type="match status" value="1"/>
</dbReference>
<dbReference type="PANTHER" id="PTHR24271">
    <property type="entry name" value="KALLIKREIN-RELATED"/>
    <property type="match status" value="1"/>
</dbReference>
<dbReference type="Ensembl" id="ENSSHBT00005019884.1">
    <property type="protein sequence ID" value="ENSSHBP00005016612.1"/>
    <property type="gene ID" value="ENSSHBG00005014393.1"/>
</dbReference>
<keyword evidence="2" id="KW-0645">Protease</keyword>
<dbReference type="CDD" id="cd00190">
    <property type="entry name" value="Tryp_SPc"/>
    <property type="match status" value="1"/>
</dbReference>
<dbReference type="InterPro" id="IPR001314">
    <property type="entry name" value="Peptidase_S1A"/>
</dbReference>
<dbReference type="PROSITE" id="PS00135">
    <property type="entry name" value="TRYPSIN_SER"/>
    <property type="match status" value="1"/>
</dbReference>
<dbReference type="AlphaFoldDB" id="A0A672UMU7"/>
<accession>A0A672UMU7</accession>
<comment type="similarity">
    <text evidence="1">Belongs to the peptidase S1 family. Snake venom subfamily.</text>
</comment>
<sequence length="154" mass="16193">MGFSVAVATVVHPGFSDSSYAHDLMLLRLEPPLSSSSSIQPFVLPEAPVGSPRLLLPPETFPDTVQCVNITVVDDTECGSIYGSKVTEDMMCAGATTGGKDSCQGDSGGPLICDGVLQGIVSWGDHPCGQPGKPGVYTRVYNYLPWILETMGEA</sequence>
<protein>
    <recommendedName>
        <fullName evidence="6">Peptidase S1 domain-containing protein</fullName>
    </recommendedName>
</protein>
<dbReference type="GO" id="GO:0006508">
    <property type="term" value="P:proteolysis"/>
    <property type="evidence" value="ECO:0007669"/>
    <property type="project" value="UniProtKB-KW"/>
</dbReference>
<keyword evidence="9" id="KW-1185">Reference proteome</keyword>
<name>A0A672UMU7_STRHB</name>
<evidence type="ECO:0000256" key="5">
    <source>
        <dbReference type="ARBA" id="ARBA00023157"/>
    </source>
</evidence>
<dbReference type="InterPro" id="IPR033116">
    <property type="entry name" value="TRYPSIN_SER"/>
</dbReference>
<evidence type="ECO:0000256" key="3">
    <source>
        <dbReference type="ARBA" id="ARBA00022801"/>
    </source>
</evidence>
<evidence type="ECO:0000313" key="8">
    <source>
        <dbReference type="Ensembl" id="ENSSHBP00005016612.1"/>
    </source>
</evidence>
<evidence type="ECO:0000256" key="1">
    <source>
        <dbReference type="ARBA" id="ARBA00009228"/>
    </source>
</evidence>
<reference evidence="7" key="1">
    <citation type="submission" date="2025-05" db="UniProtKB">
        <authorList>
            <consortium name="Ensembl"/>
        </authorList>
    </citation>
    <scope>IDENTIFICATION</scope>
</reference>
<keyword evidence="3" id="KW-0378">Hydrolase</keyword>
<evidence type="ECO:0000313" key="9">
    <source>
        <dbReference type="Proteomes" id="UP000472266"/>
    </source>
</evidence>
<keyword evidence="4" id="KW-0720">Serine protease</keyword>
<dbReference type="Ensembl" id="ENSSHBT00005019484.1">
    <property type="protein sequence ID" value="ENSSHBP00005016266.1"/>
    <property type="gene ID" value="ENSSHBG00005014197.1"/>
</dbReference>